<feature type="domain" description="Gamma tubulin complex component C-terminal" evidence="8">
    <location>
        <begin position="353"/>
        <end position="831"/>
    </location>
</feature>
<dbReference type="Proteomes" id="UP000092583">
    <property type="component" value="Unassembled WGS sequence"/>
</dbReference>
<comment type="subcellular location">
    <subcellularLocation>
        <location evidence="1 6">Cytoplasm</location>
        <location evidence="1 6">Cytoskeleton</location>
        <location evidence="1 6">Microtubule organizing center</location>
    </subcellularLocation>
</comment>
<evidence type="ECO:0000256" key="2">
    <source>
        <dbReference type="ARBA" id="ARBA00010337"/>
    </source>
</evidence>
<evidence type="ECO:0000256" key="3">
    <source>
        <dbReference type="ARBA" id="ARBA00022490"/>
    </source>
</evidence>
<dbReference type="GO" id="GO:0000922">
    <property type="term" value="C:spindle pole"/>
    <property type="evidence" value="ECO:0007669"/>
    <property type="project" value="InterPro"/>
</dbReference>
<evidence type="ECO:0000259" key="9">
    <source>
        <dbReference type="Pfam" id="PF17681"/>
    </source>
</evidence>
<dbReference type="InterPro" id="IPR042241">
    <property type="entry name" value="GCP_C_sf"/>
</dbReference>
<feature type="region of interest" description="Disordered" evidence="7">
    <location>
        <begin position="746"/>
        <end position="768"/>
    </location>
</feature>
<evidence type="ECO:0000256" key="6">
    <source>
        <dbReference type="RuleBase" id="RU363050"/>
    </source>
</evidence>
<comment type="similarity">
    <text evidence="2 6">Belongs to the TUBGCP family.</text>
</comment>
<dbReference type="Gene3D" id="1.20.120.1900">
    <property type="entry name" value="Gamma-tubulin complex, C-terminal domain"/>
    <property type="match status" value="1"/>
</dbReference>
<dbReference type="GO" id="GO:0000930">
    <property type="term" value="C:gamma-tubulin complex"/>
    <property type="evidence" value="ECO:0007669"/>
    <property type="project" value="TreeGrafter"/>
</dbReference>
<evidence type="ECO:0000256" key="1">
    <source>
        <dbReference type="ARBA" id="ARBA00004267"/>
    </source>
</evidence>
<evidence type="ECO:0000313" key="10">
    <source>
        <dbReference type="EMBL" id="OCF61935.1"/>
    </source>
</evidence>
<evidence type="ECO:0000256" key="7">
    <source>
        <dbReference type="SAM" id="MobiDB-lite"/>
    </source>
</evidence>
<dbReference type="InterPro" id="IPR040457">
    <property type="entry name" value="GCP_C"/>
</dbReference>
<keyword evidence="5 6" id="KW-0206">Cytoskeleton</keyword>
<dbReference type="GO" id="GO:0043015">
    <property type="term" value="F:gamma-tubulin binding"/>
    <property type="evidence" value="ECO:0007669"/>
    <property type="project" value="InterPro"/>
</dbReference>
<dbReference type="PANTHER" id="PTHR19302:SF27">
    <property type="entry name" value="GAMMA-TUBULIN COMPLEX COMPONENT 4"/>
    <property type="match status" value="1"/>
</dbReference>
<evidence type="ECO:0000256" key="5">
    <source>
        <dbReference type="ARBA" id="ARBA00023212"/>
    </source>
</evidence>
<dbReference type="GO" id="GO:0000278">
    <property type="term" value="P:mitotic cell cycle"/>
    <property type="evidence" value="ECO:0007669"/>
    <property type="project" value="TreeGrafter"/>
</dbReference>
<organism evidence="10 11">
    <name type="scientific">Kwoniella mangroviensis CBS 10435</name>
    <dbReference type="NCBI Taxonomy" id="1331196"/>
    <lineage>
        <taxon>Eukaryota</taxon>
        <taxon>Fungi</taxon>
        <taxon>Dikarya</taxon>
        <taxon>Basidiomycota</taxon>
        <taxon>Agaricomycotina</taxon>
        <taxon>Tremellomycetes</taxon>
        <taxon>Tremellales</taxon>
        <taxon>Cryptococcaceae</taxon>
        <taxon>Kwoniella</taxon>
    </lineage>
</organism>
<evidence type="ECO:0000313" key="11">
    <source>
        <dbReference type="Proteomes" id="UP000092583"/>
    </source>
</evidence>
<dbReference type="GO" id="GO:0051011">
    <property type="term" value="F:microtubule minus-end binding"/>
    <property type="evidence" value="ECO:0007669"/>
    <property type="project" value="TreeGrafter"/>
</dbReference>
<dbReference type="EMBL" id="KI669459">
    <property type="protein sequence ID" value="OCF61935.1"/>
    <property type="molecule type" value="Genomic_DNA"/>
</dbReference>
<dbReference type="Pfam" id="PF04130">
    <property type="entry name" value="GCP_C_terminal"/>
    <property type="match status" value="1"/>
</dbReference>
<feature type="region of interest" description="Disordered" evidence="7">
    <location>
        <begin position="79"/>
        <end position="108"/>
    </location>
</feature>
<dbReference type="GO" id="GO:0007020">
    <property type="term" value="P:microtubule nucleation"/>
    <property type="evidence" value="ECO:0007669"/>
    <property type="project" value="InterPro"/>
</dbReference>
<dbReference type="GO" id="GO:0005874">
    <property type="term" value="C:microtubule"/>
    <property type="evidence" value="ECO:0007669"/>
    <property type="project" value="UniProtKB-KW"/>
</dbReference>
<dbReference type="STRING" id="1331196.A0A1B9J2E7"/>
<dbReference type="GO" id="GO:0044732">
    <property type="term" value="C:mitotic spindle pole body"/>
    <property type="evidence" value="ECO:0007669"/>
    <property type="project" value="TreeGrafter"/>
</dbReference>
<dbReference type="InterPro" id="IPR041470">
    <property type="entry name" value="GCP_N"/>
</dbReference>
<dbReference type="GO" id="GO:0051225">
    <property type="term" value="P:spindle assembly"/>
    <property type="evidence" value="ECO:0007669"/>
    <property type="project" value="TreeGrafter"/>
</dbReference>
<keyword evidence="4 6" id="KW-0493">Microtubule</keyword>
<dbReference type="AlphaFoldDB" id="A0A1B9J2E7"/>
<sequence length="861" mass="96502">MLAEVLLLLSGHQSSLFVPHPSSSSSSSPASTTLIVSPHLTEYLHPGEITSLNSLADLSCKYRKIKSWADDTQRRGREAILSESVRSTSSRKGKQRQDTTTGSEDDLPNQYLTTLATSILSILRDYEVSIVDIESKILSLDPTLVQDGDNKGYVPLSSLVANFDKWKIPLSSLSTLVDELSPSTHTPGKLIDLVESKGKTGNPRLSKIYSDISSALHNLFLFHLISFLLYGITTSSSSKISTSMINSIGIDAGSDPSSPKYRIYVLDDHIIPSSTDRKTKESILYIGRVSATLKRENRSLPKSIVDGIKDEIMGVKGLDKLSGFDEAIQRARADIGEWLWKNILTGPQIVESIECLSNYFLTRKSDYTLSLMTEIDKLRLTKLVLSNPHSSSSVIREQDLDLALLRSSLGTTAENDKFLDKLRWKMDNGPLRAIPSKTPPITHVTQTEEKEKSHISRLFSSTLLGTPLTLTTSISWPLDLFLSPKSMMIYSDIHSYLLSFRYTLMKLSNTWLNLSNHQRQNHKDLDQKSQVEKRLDKICWGAIRQMNWFISELLTHFMDIIEVQHRHLLQRLDIQDEKRSLNRSSSKGSLRGSTIGRSSIGPLKGKDLVPKSPLSESHTTNWEDRTNTNTYKSNKAPPTPNKGEKNYLDFLTLRSIHSQHLAFLLEALLLSDPSVSPLIRDILDTCRRFTSLADRWYNESPDSEQNTTSMDQLIQQRIENVKEIDETLHDHILDFFTILLDSQNPSTSSEGDKDKSSLEGGGGKSFSRTSKMNQISKIMISRQTSFVGSRSTQASKSKMENGNTFGSNTGMVGMGLERHVEHLLLRLDFNGILTKWKEDEMNGIRGDNETDYKSVLAQGGL</sequence>
<feature type="region of interest" description="Disordered" evidence="7">
    <location>
        <begin position="580"/>
        <end position="643"/>
    </location>
</feature>
<feature type="compositionally biased region" description="Polar residues" evidence="7">
    <location>
        <begin position="582"/>
        <end position="597"/>
    </location>
</feature>
<dbReference type="GO" id="GO:0031122">
    <property type="term" value="P:cytoplasmic microtubule organization"/>
    <property type="evidence" value="ECO:0007669"/>
    <property type="project" value="TreeGrafter"/>
</dbReference>
<evidence type="ECO:0000256" key="4">
    <source>
        <dbReference type="ARBA" id="ARBA00022701"/>
    </source>
</evidence>
<dbReference type="PANTHER" id="PTHR19302">
    <property type="entry name" value="GAMMA TUBULIN COMPLEX PROTEIN"/>
    <property type="match status" value="1"/>
</dbReference>
<dbReference type="OrthoDB" id="1608002at2759"/>
<reference evidence="10 11" key="1">
    <citation type="submission" date="2013-07" db="EMBL/GenBank/DDBJ databases">
        <title>The Genome Sequence of Kwoniella mangroviensis CBS10435.</title>
        <authorList>
            <consortium name="The Broad Institute Genome Sequencing Platform"/>
            <person name="Cuomo C."/>
            <person name="Litvintseva A."/>
            <person name="Chen Y."/>
            <person name="Heitman J."/>
            <person name="Sun S."/>
            <person name="Springer D."/>
            <person name="Dromer F."/>
            <person name="Young S.K."/>
            <person name="Zeng Q."/>
            <person name="Gargeya S."/>
            <person name="Fitzgerald M."/>
            <person name="Abouelleil A."/>
            <person name="Alvarado L."/>
            <person name="Berlin A.M."/>
            <person name="Chapman S.B."/>
            <person name="Dewar J."/>
            <person name="Goldberg J."/>
            <person name="Griggs A."/>
            <person name="Gujja S."/>
            <person name="Hansen M."/>
            <person name="Howarth C."/>
            <person name="Imamovic A."/>
            <person name="Larimer J."/>
            <person name="McCowan C."/>
            <person name="Murphy C."/>
            <person name="Pearson M."/>
            <person name="Priest M."/>
            <person name="Roberts A."/>
            <person name="Saif S."/>
            <person name="Shea T."/>
            <person name="Sykes S."/>
            <person name="Wortman J."/>
            <person name="Nusbaum C."/>
            <person name="Birren B."/>
        </authorList>
    </citation>
    <scope>NUCLEOTIDE SEQUENCE [LARGE SCALE GENOMIC DNA]</scope>
    <source>
        <strain evidence="10 11">CBS 10435</strain>
    </source>
</reference>
<dbReference type="InterPro" id="IPR007259">
    <property type="entry name" value="GCP"/>
</dbReference>
<feature type="domain" description="Gamma tubulin complex component protein N-terminal" evidence="9">
    <location>
        <begin position="2"/>
        <end position="339"/>
    </location>
</feature>
<keyword evidence="3 6" id="KW-0963">Cytoplasm</keyword>
<reference evidence="11" key="2">
    <citation type="submission" date="2013-12" db="EMBL/GenBank/DDBJ databases">
        <title>Evolution of pathogenesis and genome organization in the Tremellales.</title>
        <authorList>
            <person name="Cuomo C."/>
            <person name="Litvintseva A."/>
            <person name="Heitman J."/>
            <person name="Chen Y."/>
            <person name="Sun S."/>
            <person name="Springer D."/>
            <person name="Dromer F."/>
            <person name="Young S."/>
            <person name="Zeng Q."/>
            <person name="Chapman S."/>
            <person name="Gujja S."/>
            <person name="Saif S."/>
            <person name="Birren B."/>
        </authorList>
    </citation>
    <scope>NUCLEOTIDE SEQUENCE [LARGE SCALE GENOMIC DNA]</scope>
    <source>
        <strain evidence="11">CBS 10435</strain>
    </source>
</reference>
<name>A0A1B9J2E7_9TREE</name>
<accession>A0A1B9J2E7</accession>
<keyword evidence="11" id="KW-1185">Reference proteome</keyword>
<dbReference type="GO" id="GO:0051321">
    <property type="term" value="P:meiotic cell cycle"/>
    <property type="evidence" value="ECO:0007669"/>
    <property type="project" value="TreeGrafter"/>
</dbReference>
<proteinExistence type="inferred from homology"/>
<dbReference type="Pfam" id="PF17681">
    <property type="entry name" value="GCP_N_terminal"/>
    <property type="match status" value="1"/>
</dbReference>
<protein>
    <recommendedName>
        <fullName evidence="6">Spindle pole body component</fullName>
    </recommendedName>
</protein>
<evidence type="ECO:0000259" key="8">
    <source>
        <dbReference type="Pfam" id="PF04130"/>
    </source>
</evidence>
<gene>
    <name evidence="10" type="ORF">L486_01599</name>
</gene>